<organism evidence="1 2">
    <name type="scientific">Lacihabitans lacunae</name>
    <dbReference type="NCBI Taxonomy" id="1028214"/>
    <lineage>
        <taxon>Bacteria</taxon>
        <taxon>Pseudomonadati</taxon>
        <taxon>Bacteroidota</taxon>
        <taxon>Cytophagia</taxon>
        <taxon>Cytophagales</taxon>
        <taxon>Leadbetterellaceae</taxon>
        <taxon>Lacihabitans</taxon>
    </lineage>
</organism>
<evidence type="ECO:0008006" key="3">
    <source>
        <dbReference type="Google" id="ProtNLM"/>
    </source>
</evidence>
<dbReference type="SUPFAM" id="SSF50974">
    <property type="entry name" value="Nitrous oxide reductase, N-terminal domain"/>
    <property type="match status" value="1"/>
</dbReference>
<proteinExistence type="predicted"/>
<sequence length="330" mass="37601">MRSFAEFLIWIINAFDQSNSSELHLLMLKYIYSIFIAWYLFSCKTEPIPFHQEANEIIIPDFTFKLIHNLPFQLSESSGLCYTDGNLWSFNDAGNSNTLYRIDTTNGAILQTLTIENQLNSDWEDISADSLYIYIGDFGNNDGNRNNLKILKIKKNDIDLSLSNQKVTAETIHFSYADQLSLEKNTNSNYDCEAMVSVGDFLYIFTKNHSDLQTRCYRISKVPGEYSVSPIRAFNTSGKVTAAAYNTTTKELALLGYMNQKIRPFIWFFSAIEGDDFFGGKAIRKNLDSTSRVWQTEGLDFKDGNNLFLSNEAAEVPAGLFKITYPTKKQ</sequence>
<keyword evidence="2" id="KW-1185">Reference proteome</keyword>
<protein>
    <recommendedName>
        <fullName evidence="3">T9SS C-terminal target domain-containing protein</fullName>
    </recommendedName>
</protein>
<reference evidence="2" key="1">
    <citation type="journal article" date="2019" name="Int. J. Syst. Evol. Microbiol.">
        <title>The Global Catalogue of Microorganisms (GCM) 10K type strain sequencing project: providing services to taxonomists for standard genome sequencing and annotation.</title>
        <authorList>
            <consortium name="The Broad Institute Genomics Platform"/>
            <consortium name="The Broad Institute Genome Sequencing Center for Infectious Disease"/>
            <person name="Wu L."/>
            <person name="Ma J."/>
        </authorList>
    </citation>
    <scope>NUCLEOTIDE SEQUENCE [LARGE SCALE GENOMIC DNA]</scope>
    <source>
        <strain evidence="2">CECT 7956</strain>
    </source>
</reference>
<accession>A0ABV7Z2H5</accession>
<name>A0ABV7Z2H5_9BACT</name>
<evidence type="ECO:0000313" key="2">
    <source>
        <dbReference type="Proteomes" id="UP001595616"/>
    </source>
</evidence>
<comment type="caution">
    <text evidence="1">The sequence shown here is derived from an EMBL/GenBank/DDBJ whole genome shotgun (WGS) entry which is preliminary data.</text>
</comment>
<dbReference type="EMBL" id="JBHRYQ010000001">
    <property type="protein sequence ID" value="MFC3812527.1"/>
    <property type="molecule type" value="Genomic_DNA"/>
</dbReference>
<dbReference type="InterPro" id="IPR011045">
    <property type="entry name" value="N2O_reductase_N"/>
</dbReference>
<dbReference type="Proteomes" id="UP001595616">
    <property type="component" value="Unassembled WGS sequence"/>
</dbReference>
<evidence type="ECO:0000313" key="1">
    <source>
        <dbReference type="EMBL" id="MFC3812527.1"/>
    </source>
</evidence>
<gene>
    <name evidence="1" type="ORF">ACFOOI_17840</name>
</gene>
<dbReference type="RefSeq" id="WP_379839409.1">
    <property type="nucleotide sequence ID" value="NZ_JBHRYQ010000001.1"/>
</dbReference>